<keyword evidence="3" id="KW-1185">Reference proteome</keyword>
<dbReference type="InterPro" id="IPR013885">
    <property type="entry name" value="DUF1764_euk"/>
</dbReference>
<dbReference type="EMBL" id="JAAAIP010000060">
    <property type="protein sequence ID" value="KAG0327270.1"/>
    <property type="molecule type" value="Genomic_DNA"/>
</dbReference>
<proteinExistence type="predicted"/>
<evidence type="ECO:0000313" key="2">
    <source>
        <dbReference type="EMBL" id="KAG0327270.1"/>
    </source>
</evidence>
<name>A0A9P6RU55_9FUNG</name>
<feature type="compositionally biased region" description="Basic and acidic residues" evidence="1">
    <location>
        <begin position="51"/>
        <end position="77"/>
    </location>
</feature>
<dbReference type="AlphaFoldDB" id="A0A9P6RU55"/>
<sequence length="256" mass="27668">MPPKKTLKSVIPKSTVSKPGIKDVSKKPASKASEIDDIFSTGTISTSSKKSAKDDTASTPSRKEVKDSKRDGKKSSSKDPAITGSGQIKHGISTIEAQDDNSFLGESLDDSEDEDEEEVDEEQLMFDEDERNETEEAALIKLMAKKKDKKDGSTATKDQSGSKAPGVTTTTKPKSSAKVEAVVFNERPAAAAAAAAAVKIQKYKRSKDAEPDSDDELEKKAKRRTDDGLRLFDIHDLNIGKGGDTDQCPFECKCCF</sequence>
<dbReference type="Pfam" id="PF08576">
    <property type="entry name" value="DUF1764"/>
    <property type="match status" value="1"/>
</dbReference>
<evidence type="ECO:0008006" key="4">
    <source>
        <dbReference type="Google" id="ProtNLM"/>
    </source>
</evidence>
<feature type="compositionally biased region" description="Low complexity" evidence="1">
    <location>
        <begin position="38"/>
        <end position="49"/>
    </location>
</feature>
<dbReference type="PANTHER" id="PTHR34066:SF1">
    <property type="entry name" value="DUF1764 FAMILY PROTEIN"/>
    <property type="match status" value="1"/>
</dbReference>
<feature type="compositionally biased region" description="Polar residues" evidence="1">
    <location>
        <begin position="153"/>
        <end position="174"/>
    </location>
</feature>
<evidence type="ECO:0000313" key="3">
    <source>
        <dbReference type="Proteomes" id="UP000738325"/>
    </source>
</evidence>
<gene>
    <name evidence="2" type="ORF">BGZ99_008031</name>
</gene>
<organism evidence="2 3">
    <name type="scientific">Dissophora globulifera</name>
    <dbReference type="NCBI Taxonomy" id="979702"/>
    <lineage>
        <taxon>Eukaryota</taxon>
        <taxon>Fungi</taxon>
        <taxon>Fungi incertae sedis</taxon>
        <taxon>Mucoromycota</taxon>
        <taxon>Mortierellomycotina</taxon>
        <taxon>Mortierellomycetes</taxon>
        <taxon>Mortierellales</taxon>
        <taxon>Mortierellaceae</taxon>
        <taxon>Dissophora</taxon>
    </lineage>
</organism>
<protein>
    <recommendedName>
        <fullName evidence="4">DUF1764-domain-containing protein</fullName>
    </recommendedName>
</protein>
<feature type="region of interest" description="Disordered" evidence="1">
    <location>
        <begin position="1"/>
        <end position="177"/>
    </location>
</feature>
<accession>A0A9P6RU55</accession>
<comment type="caution">
    <text evidence="2">The sequence shown here is derived from an EMBL/GenBank/DDBJ whole genome shotgun (WGS) entry which is preliminary data.</text>
</comment>
<dbReference type="OrthoDB" id="20835at2759"/>
<feature type="region of interest" description="Disordered" evidence="1">
    <location>
        <begin position="202"/>
        <end position="225"/>
    </location>
</feature>
<evidence type="ECO:0000256" key="1">
    <source>
        <dbReference type="SAM" id="MobiDB-lite"/>
    </source>
</evidence>
<feature type="compositionally biased region" description="Acidic residues" evidence="1">
    <location>
        <begin position="107"/>
        <end position="136"/>
    </location>
</feature>
<dbReference type="Proteomes" id="UP000738325">
    <property type="component" value="Unassembled WGS sequence"/>
</dbReference>
<dbReference type="PANTHER" id="PTHR34066">
    <property type="entry name" value="GROWTH FACTOR 2"/>
    <property type="match status" value="1"/>
</dbReference>
<reference evidence="2" key="1">
    <citation type="journal article" date="2020" name="Fungal Divers.">
        <title>Resolving the Mortierellaceae phylogeny through synthesis of multi-gene phylogenetics and phylogenomics.</title>
        <authorList>
            <person name="Vandepol N."/>
            <person name="Liber J."/>
            <person name="Desiro A."/>
            <person name="Na H."/>
            <person name="Kennedy M."/>
            <person name="Barry K."/>
            <person name="Grigoriev I.V."/>
            <person name="Miller A.N."/>
            <person name="O'Donnell K."/>
            <person name="Stajich J.E."/>
            <person name="Bonito G."/>
        </authorList>
    </citation>
    <scope>NUCLEOTIDE SEQUENCE</scope>
    <source>
        <strain evidence="2">REB-010B</strain>
    </source>
</reference>